<reference evidence="4 6" key="1">
    <citation type="submission" date="2017-05" db="EMBL/GenBank/DDBJ databases">
        <title>Whole genome sequencing of Proteus mirabilis AR_0155.</title>
        <authorList>
            <person name="Conlan S."/>
            <person name="Thomas P.J."/>
            <person name="Mullikin J."/>
            <person name="Frank K.M."/>
            <person name="Segre J.A."/>
        </authorList>
    </citation>
    <scope>NUCLEOTIDE SEQUENCE [LARGE SCALE GENOMIC DNA]</scope>
    <source>
        <strain evidence="4 6">AR_0155</strain>
    </source>
</reference>
<comment type="similarity">
    <text evidence="1">Belongs to the NAD(P)-dependent epimerase/dehydratase family. SDR39U1 subfamily.</text>
</comment>
<dbReference type="InterPro" id="IPR013549">
    <property type="entry name" value="DUF1731"/>
</dbReference>
<reference evidence="5 7" key="2">
    <citation type="submission" date="2018-06" db="EMBL/GenBank/DDBJ databases">
        <authorList>
            <consortium name="Pathogen Informatics"/>
            <person name="Doyle S."/>
        </authorList>
    </citation>
    <scope>NUCLEOTIDE SEQUENCE [LARGE SCALE GENOMIC DNA]</scope>
    <source>
        <strain evidence="5 7">NCTC10975</strain>
    </source>
</reference>
<gene>
    <name evidence="4" type="ORF">AM402_09005</name>
    <name evidence="5" type="ORF">NCTC10975_01912</name>
</gene>
<dbReference type="GO" id="GO:0051301">
    <property type="term" value="P:cell division"/>
    <property type="evidence" value="ECO:0007669"/>
    <property type="project" value="UniProtKB-KW"/>
</dbReference>
<evidence type="ECO:0000313" key="6">
    <source>
        <dbReference type="Proteomes" id="UP000195540"/>
    </source>
</evidence>
<evidence type="ECO:0000259" key="3">
    <source>
        <dbReference type="Pfam" id="PF08338"/>
    </source>
</evidence>
<dbReference type="CDD" id="cd05242">
    <property type="entry name" value="SDR_a8"/>
    <property type="match status" value="1"/>
</dbReference>
<dbReference type="Pfam" id="PF08338">
    <property type="entry name" value="DUF1731"/>
    <property type="match status" value="1"/>
</dbReference>
<protein>
    <submittedName>
        <fullName evidence="5">Cell division inhibitor, NAD(P)-binding protein</fullName>
    </submittedName>
    <submittedName>
        <fullName evidence="4">Epimerase</fullName>
    </submittedName>
</protein>
<evidence type="ECO:0000313" key="7">
    <source>
        <dbReference type="Proteomes" id="UP000251485"/>
    </source>
</evidence>
<organism evidence="4 6">
    <name type="scientific">Proteus mirabilis</name>
    <dbReference type="NCBI Taxonomy" id="584"/>
    <lineage>
        <taxon>Bacteria</taxon>
        <taxon>Pseudomonadati</taxon>
        <taxon>Pseudomonadota</taxon>
        <taxon>Gammaproteobacteria</taxon>
        <taxon>Enterobacterales</taxon>
        <taxon>Morganellaceae</taxon>
        <taxon>Proteus</taxon>
    </lineage>
</organism>
<dbReference type="RefSeq" id="WP_049210001.1">
    <property type="nucleotide sequence ID" value="NZ_BGKS01000013.1"/>
</dbReference>
<dbReference type="SUPFAM" id="SSF51735">
    <property type="entry name" value="NAD(P)-binding Rossmann-fold domains"/>
    <property type="match status" value="1"/>
</dbReference>
<evidence type="ECO:0000313" key="5">
    <source>
        <dbReference type="EMBL" id="SPY96203.1"/>
    </source>
</evidence>
<evidence type="ECO:0000256" key="1">
    <source>
        <dbReference type="ARBA" id="ARBA00009353"/>
    </source>
</evidence>
<dbReference type="AlphaFoldDB" id="A0A1Z1STE8"/>
<accession>A0A1Z1STE8</accession>
<dbReference type="InterPro" id="IPR036291">
    <property type="entry name" value="NAD(P)-bd_dom_sf"/>
</dbReference>
<name>A0A1Z1STE8_PROMI</name>
<dbReference type="PANTHER" id="PTHR11092">
    <property type="entry name" value="SUGAR NUCLEOTIDE EPIMERASE RELATED"/>
    <property type="match status" value="1"/>
</dbReference>
<feature type="domain" description="DUF1731" evidence="3">
    <location>
        <begin position="250"/>
        <end position="296"/>
    </location>
</feature>
<feature type="domain" description="NAD-dependent epimerase/dehydratase" evidence="2">
    <location>
        <begin position="3"/>
        <end position="222"/>
    </location>
</feature>
<dbReference type="NCBIfam" id="TIGR01777">
    <property type="entry name" value="yfcH"/>
    <property type="match status" value="1"/>
</dbReference>
<dbReference type="Proteomes" id="UP000195540">
    <property type="component" value="Chromosome"/>
</dbReference>
<dbReference type="Pfam" id="PF01370">
    <property type="entry name" value="Epimerase"/>
    <property type="match status" value="1"/>
</dbReference>
<dbReference type="InterPro" id="IPR001509">
    <property type="entry name" value="Epimerase_deHydtase"/>
</dbReference>
<evidence type="ECO:0000259" key="2">
    <source>
        <dbReference type="Pfam" id="PF01370"/>
    </source>
</evidence>
<evidence type="ECO:0000313" key="4">
    <source>
        <dbReference type="EMBL" id="ARX34277.1"/>
    </source>
</evidence>
<dbReference type="InterPro" id="IPR010099">
    <property type="entry name" value="SDR39U1"/>
</dbReference>
<dbReference type="Proteomes" id="UP000251485">
    <property type="component" value="Unassembled WGS sequence"/>
</dbReference>
<dbReference type="EMBL" id="UAUE01000012">
    <property type="protein sequence ID" value="SPY96203.1"/>
    <property type="molecule type" value="Genomic_DNA"/>
</dbReference>
<proteinExistence type="inferred from homology"/>
<sequence length="301" mass="33041">MNILITGGTGLIGRALICQLALDKHNITVLSRSPQKVYSHFCNEMACWTHLDDKENLNQFDAVINLAGEPIADKRWTPEQKQTLVNSRCKLTQKLVDLIKASDSPPGVLISGSAVGFYGDQGENNVTEETPPKDEFTHQLCAKWENIALDAQTPLTRVCLLRTGIVLSTKGGALPKMSPPFKLGLGGKLGNGKQYMPWIHIDDMVNAIVFLLNNNNTQGAFNLTAPHPVQNKAFTTTLAHVLKRPAFMTIPATILKLMMGESATLVLGGQQAFPKKLLDAGFSFRYPQLEGALEDIIRHKK</sequence>
<dbReference type="STRING" id="584.AOUC001_06210"/>
<keyword evidence="5" id="KW-0131">Cell cycle</keyword>
<dbReference type="PANTHER" id="PTHR11092:SF0">
    <property type="entry name" value="EPIMERASE FAMILY PROTEIN SDR39U1"/>
    <property type="match status" value="1"/>
</dbReference>
<dbReference type="EMBL" id="CP021694">
    <property type="protein sequence ID" value="ARX34277.1"/>
    <property type="molecule type" value="Genomic_DNA"/>
</dbReference>
<keyword evidence="5" id="KW-0132">Cell division</keyword>
<dbReference type="Gene3D" id="3.40.50.720">
    <property type="entry name" value="NAD(P)-binding Rossmann-like Domain"/>
    <property type="match status" value="1"/>
</dbReference>